<dbReference type="AlphaFoldDB" id="A0A3B1DWU3"/>
<reference evidence="2" key="1">
    <citation type="submission" date="2018-10" db="EMBL/GenBank/DDBJ databases">
        <authorList>
            <person name="Aoki K."/>
        </authorList>
    </citation>
    <scope>NUCLEOTIDE SEQUENCE</scope>
</reference>
<sequence>MLHHKKSFSLFETLISLIILSMIMGGFTAILTTNMSYQTYKDLQLVENKFYLDGTIIQNENIQFFKY</sequence>
<dbReference type="Pfam" id="PF07963">
    <property type="entry name" value="N_methyl"/>
    <property type="match status" value="1"/>
</dbReference>
<dbReference type="EMBL" id="UOYO01000017">
    <property type="protein sequence ID" value="VAY86867.1"/>
    <property type="molecule type" value="Genomic_DNA"/>
</dbReference>
<name>A0A3B1DWU3_9ZZZZ</name>
<evidence type="ECO:0000256" key="1">
    <source>
        <dbReference type="SAM" id="Phobius"/>
    </source>
</evidence>
<keyword evidence="1" id="KW-0472">Membrane</keyword>
<evidence type="ECO:0000313" key="2">
    <source>
        <dbReference type="EMBL" id="VAY86867.1"/>
    </source>
</evidence>
<accession>A0A3B1DWU3</accession>
<gene>
    <name evidence="2" type="ORF">MNB_ARC-1_1090</name>
</gene>
<dbReference type="InterPro" id="IPR012902">
    <property type="entry name" value="N_methyl_site"/>
</dbReference>
<keyword evidence="1" id="KW-1133">Transmembrane helix</keyword>
<protein>
    <submittedName>
        <fullName evidence="2">Uncharacterized protein</fullName>
    </submittedName>
</protein>
<keyword evidence="1" id="KW-0812">Transmembrane</keyword>
<organism evidence="2">
    <name type="scientific">hydrothermal vent metagenome</name>
    <dbReference type="NCBI Taxonomy" id="652676"/>
    <lineage>
        <taxon>unclassified sequences</taxon>
        <taxon>metagenomes</taxon>
        <taxon>ecological metagenomes</taxon>
    </lineage>
</organism>
<proteinExistence type="predicted"/>
<feature type="transmembrane region" description="Helical" evidence="1">
    <location>
        <begin position="7"/>
        <end position="31"/>
    </location>
</feature>